<evidence type="ECO:0000313" key="5">
    <source>
        <dbReference type="Proteomes" id="UP000315496"/>
    </source>
</evidence>
<evidence type="ECO:0000256" key="2">
    <source>
        <dbReference type="ARBA" id="ARBA00023274"/>
    </source>
</evidence>
<dbReference type="AlphaFoldDB" id="A0A4Z1T9Y1"/>
<dbReference type="SUPFAM" id="SSF55315">
    <property type="entry name" value="L30e-like"/>
    <property type="match status" value="1"/>
</dbReference>
<gene>
    <name evidence="4" type="ORF">GMRT_10982</name>
</gene>
<evidence type="ECO:0000259" key="3">
    <source>
        <dbReference type="Pfam" id="PF01248"/>
    </source>
</evidence>
<dbReference type="GO" id="GO:1990904">
    <property type="term" value="C:ribonucleoprotein complex"/>
    <property type="evidence" value="ECO:0007669"/>
    <property type="project" value="UniProtKB-KW"/>
</dbReference>
<dbReference type="OrthoDB" id="10249311at2759"/>
<dbReference type="GO" id="GO:0005840">
    <property type="term" value="C:ribosome"/>
    <property type="evidence" value="ECO:0007669"/>
    <property type="project" value="UniProtKB-KW"/>
</dbReference>
<organism evidence="4 5">
    <name type="scientific">Giardia muris</name>
    <dbReference type="NCBI Taxonomy" id="5742"/>
    <lineage>
        <taxon>Eukaryota</taxon>
        <taxon>Metamonada</taxon>
        <taxon>Diplomonadida</taxon>
        <taxon>Hexamitidae</taxon>
        <taxon>Giardiinae</taxon>
        <taxon>Giardia</taxon>
    </lineage>
</organism>
<keyword evidence="2" id="KW-0687">Ribonucleoprotein</keyword>
<accession>A0A4Z1T9Y1</accession>
<dbReference type="EMBL" id="VDLU01000001">
    <property type="protein sequence ID" value="TNJ29331.1"/>
    <property type="molecule type" value="Genomic_DNA"/>
</dbReference>
<keyword evidence="1 4" id="KW-0689">Ribosomal protein</keyword>
<evidence type="ECO:0000313" key="4">
    <source>
        <dbReference type="EMBL" id="TNJ29331.1"/>
    </source>
</evidence>
<proteinExistence type="predicted"/>
<dbReference type="PANTHER" id="PTHR11843">
    <property type="entry name" value="40S RIBOSOMAL PROTEIN S12"/>
    <property type="match status" value="1"/>
</dbReference>
<dbReference type="Proteomes" id="UP000315496">
    <property type="component" value="Chromosome 1"/>
</dbReference>
<comment type="caution">
    <text evidence="4">The sequence shown here is derived from an EMBL/GenBank/DDBJ whole genome shotgun (WGS) entry which is preliminary data.</text>
</comment>
<sequence length="120" mass="13512">MSIDQVRTAFKRISNMEGLVTGHRQVFKALERREAKICFLASDCEEKDYVNIVEALCKKHGVKLYKGLSRKTIGEYAGQTRRLAADPDKITKVVPASACVIHNYVGMSQEEIDGFLEAFE</sequence>
<dbReference type="Gene3D" id="3.30.1330.30">
    <property type="match status" value="1"/>
</dbReference>
<dbReference type="InterPro" id="IPR004038">
    <property type="entry name" value="Ribosomal_eL8/eL30/eS12/Gad45"/>
</dbReference>
<dbReference type="InterPro" id="IPR029064">
    <property type="entry name" value="Ribosomal_eL30-like_sf"/>
</dbReference>
<evidence type="ECO:0000256" key="1">
    <source>
        <dbReference type="ARBA" id="ARBA00022980"/>
    </source>
</evidence>
<feature type="domain" description="Ribosomal protein eL8/eL30/eS12/Gadd45" evidence="3">
    <location>
        <begin position="6"/>
        <end position="82"/>
    </location>
</feature>
<dbReference type="VEuPathDB" id="GiardiaDB:GMRT_10982"/>
<keyword evidence="5" id="KW-1185">Reference proteome</keyword>
<name>A0A4Z1T9Y1_GIAMU</name>
<dbReference type="Pfam" id="PF01248">
    <property type="entry name" value="Ribosomal_L7Ae"/>
    <property type="match status" value="1"/>
</dbReference>
<reference evidence="4 5" key="1">
    <citation type="submission" date="2019-05" db="EMBL/GenBank/DDBJ databases">
        <title>The compact genome of Giardia muris reveals important steps in the evolution of intestinal protozoan parasites.</title>
        <authorList>
            <person name="Xu F."/>
            <person name="Jimenez-Gonzalez A."/>
            <person name="Einarsson E."/>
            <person name="Astvaldsson A."/>
            <person name="Peirasmaki D."/>
            <person name="Eckmann L."/>
            <person name="Andersson J.O."/>
            <person name="Svard S.G."/>
            <person name="Jerlstrom-Hultqvist J."/>
        </authorList>
    </citation>
    <scope>NUCLEOTIDE SEQUENCE [LARGE SCALE GENOMIC DNA]</scope>
    <source>
        <strain evidence="4 5">Roberts-Thomson</strain>
    </source>
</reference>
<protein>
    <submittedName>
        <fullName evidence="4">Ribosomal protein S12</fullName>
    </submittedName>
</protein>